<keyword evidence="2" id="KW-1185">Reference proteome</keyword>
<dbReference type="EMBL" id="BGPR01000736">
    <property type="protein sequence ID" value="GBM33545.1"/>
    <property type="molecule type" value="Genomic_DNA"/>
</dbReference>
<sequence length="152" mass="16786">MVLVKIFNNARSGIVRGLFDTGDQRSFIRKYIADKLGLKPVDQEMLIHRLFGGSKTKQESHNVYSITLQSLCSNFKHNISVLDVKKICGDIPPVHNPNINPILKRKNVHLSDIGEDTPEIGLLIGADYLGALLTGTIEPIDNNLVAIKTKLG</sequence>
<dbReference type="AlphaFoldDB" id="A0A4Y2F0B6"/>
<organism evidence="1 2">
    <name type="scientific">Araneus ventricosus</name>
    <name type="common">Orbweaver spider</name>
    <name type="synonym">Epeira ventricosa</name>
    <dbReference type="NCBI Taxonomy" id="182803"/>
    <lineage>
        <taxon>Eukaryota</taxon>
        <taxon>Metazoa</taxon>
        <taxon>Ecdysozoa</taxon>
        <taxon>Arthropoda</taxon>
        <taxon>Chelicerata</taxon>
        <taxon>Arachnida</taxon>
        <taxon>Araneae</taxon>
        <taxon>Araneomorphae</taxon>
        <taxon>Entelegynae</taxon>
        <taxon>Araneoidea</taxon>
        <taxon>Araneidae</taxon>
        <taxon>Araneus</taxon>
    </lineage>
</organism>
<evidence type="ECO:0000313" key="1">
    <source>
        <dbReference type="EMBL" id="GBM33545.1"/>
    </source>
</evidence>
<reference evidence="1 2" key="1">
    <citation type="journal article" date="2019" name="Sci. Rep.">
        <title>Orb-weaving spider Araneus ventricosus genome elucidates the spidroin gene catalogue.</title>
        <authorList>
            <person name="Kono N."/>
            <person name="Nakamura H."/>
            <person name="Ohtoshi R."/>
            <person name="Moran D.A.P."/>
            <person name="Shinohara A."/>
            <person name="Yoshida Y."/>
            <person name="Fujiwara M."/>
            <person name="Mori M."/>
            <person name="Tomita M."/>
            <person name="Arakawa K."/>
        </authorList>
    </citation>
    <scope>NUCLEOTIDE SEQUENCE [LARGE SCALE GENOMIC DNA]</scope>
</reference>
<protein>
    <submittedName>
        <fullName evidence="1">Uncharacterized protein</fullName>
    </submittedName>
</protein>
<gene>
    <name evidence="1" type="ORF">AVEN_197304_1</name>
</gene>
<dbReference type="OrthoDB" id="416987at2759"/>
<dbReference type="Proteomes" id="UP000499080">
    <property type="component" value="Unassembled WGS sequence"/>
</dbReference>
<dbReference type="InterPro" id="IPR021109">
    <property type="entry name" value="Peptidase_aspartic_dom_sf"/>
</dbReference>
<comment type="caution">
    <text evidence="1">The sequence shown here is derived from an EMBL/GenBank/DDBJ whole genome shotgun (WGS) entry which is preliminary data.</text>
</comment>
<name>A0A4Y2F0B6_ARAVE</name>
<evidence type="ECO:0000313" key="2">
    <source>
        <dbReference type="Proteomes" id="UP000499080"/>
    </source>
</evidence>
<dbReference type="Gene3D" id="2.40.70.10">
    <property type="entry name" value="Acid Proteases"/>
    <property type="match status" value="1"/>
</dbReference>
<proteinExistence type="predicted"/>
<accession>A0A4Y2F0B6</accession>